<name>X1F930_9ZZZZ</name>
<accession>X1F930</accession>
<dbReference type="SUPFAM" id="SSF53850">
    <property type="entry name" value="Periplasmic binding protein-like II"/>
    <property type="match status" value="1"/>
</dbReference>
<dbReference type="PROSITE" id="PS51257">
    <property type="entry name" value="PROKAR_LIPOPROTEIN"/>
    <property type="match status" value="1"/>
</dbReference>
<sequence length="156" mass="17103">MKKYLILLLAMVFVVSMAFTSIGCKEEVIPAEAEEAVTEEEEAVEEEVAEEAVEEEEVPVEGDLIIYHWWTAGGEKEAIDALFAAFLEEYPDVEIVENPVAGGGGDVLRAQIKTMIMAGEPPDTFQITYGTGMIKSFMSVLQPINDILADFNVPQA</sequence>
<dbReference type="Pfam" id="PF01547">
    <property type="entry name" value="SBP_bac_1"/>
    <property type="match status" value="1"/>
</dbReference>
<proteinExistence type="predicted"/>
<reference evidence="1" key="1">
    <citation type="journal article" date="2014" name="Front. Microbiol.">
        <title>High frequency of phylogenetically diverse reductive dehalogenase-homologous genes in deep subseafloor sedimentary metagenomes.</title>
        <authorList>
            <person name="Kawai M."/>
            <person name="Futagami T."/>
            <person name="Toyoda A."/>
            <person name="Takaki Y."/>
            <person name="Nishi S."/>
            <person name="Hori S."/>
            <person name="Arai W."/>
            <person name="Tsubouchi T."/>
            <person name="Morono Y."/>
            <person name="Uchiyama I."/>
            <person name="Ito T."/>
            <person name="Fujiyama A."/>
            <person name="Inagaki F."/>
            <person name="Takami H."/>
        </authorList>
    </citation>
    <scope>NUCLEOTIDE SEQUENCE</scope>
    <source>
        <strain evidence="1">Expedition CK06-06</strain>
    </source>
</reference>
<protein>
    <submittedName>
        <fullName evidence="1">Uncharacterized protein</fullName>
    </submittedName>
</protein>
<feature type="non-terminal residue" evidence="1">
    <location>
        <position position="156"/>
    </location>
</feature>
<comment type="caution">
    <text evidence="1">The sequence shown here is derived from an EMBL/GenBank/DDBJ whole genome shotgun (WGS) entry which is preliminary data.</text>
</comment>
<gene>
    <name evidence="1" type="ORF">S03H2_18898</name>
</gene>
<organism evidence="1">
    <name type="scientific">marine sediment metagenome</name>
    <dbReference type="NCBI Taxonomy" id="412755"/>
    <lineage>
        <taxon>unclassified sequences</taxon>
        <taxon>metagenomes</taxon>
        <taxon>ecological metagenomes</taxon>
    </lineage>
</organism>
<dbReference type="Gene3D" id="3.40.190.10">
    <property type="entry name" value="Periplasmic binding protein-like II"/>
    <property type="match status" value="1"/>
</dbReference>
<evidence type="ECO:0000313" key="1">
    <source>
        <dbReference type="EMBL" id="GAH42136.1"/>
    </source>
</evidence>
<dbReference type="InterPro" id="IPR006059">
    <property type="entry name" value="SBP"/>
</dbReference>
<dbReference type="EMBL" id="BARU01009827">
    <property type="protein sequence ID" value="GAH42136.1"/>
    <property type="molecule type" value="Genomic_DNA"/>
</dbReference>
<dbReference type="AlphaFoldDB" id="X1F930"/>